<dbReference type="STRING" id="1849047.A0A3D8QDA0"/>
<name>A0A3D8QDA0_9HELO</name>
<dbReference type="Proteomes" id="UP000256645">
    <property type="component" value="Unassembled WGS sequence"/>
</dbReference>
<sequence length="432" mass="49167">MSWRNDLDSGDDYSSGYSDEDPAEYSDEDPAESRGGNRLQPGCSEFLESLLTYSDGGCRHPNKRLRAEQMRKIPKVLCFFSQISSNQMNLLNDIYFVETKKLCMDCYLEAVPNGFNVWSTTYFDEYDQKYDNNLKGLKRKFYPRLLEARTRKSAPFSAQQYPRFPGALIVHECWRYLVYLHDPFYIDELCIHPPYKVYNTPEQRQREDDRISSQNIAAYLGAELGVIGTASGGAGKYSVEEQRILANKSKPVPAQFGNPNALMELGEGYIVDGDTHWVPALFTWGGKLNNMNQAAFHWLAQFQHTKNVFRAPSAQEVDAMVFRDTGRHVSATPAERQRRVRELSERPQDPEFFRAMMNALRGAQSNDGSFKLSQTLAPDAGPSSSRMPSSSYQTSAYQSQGGGKGMGGGGDWQKIRRNDDYGDEDDYRQRYR</sequence>
<evidence type="ECO:0000256" key="1">
    <source>
        <dbReference type="SAM" id="MobiDB-lite"/>
    </source>
</evidence>
<accession>A0A3D8QDA0</accession>
<dbReference type="AlphaFoldDB" id="A0A3D8QDA0"/>
<feature type="compositionally biased region" description="Gly residues" evidence="1">
    <location>
        <begin position="400"/>
        <end position="411"/>
    </location>
</feature>
<feature type="region of interest" description="Disordered" evidence="1">
    <location>
        <begin position="328"/>
        <end position="348"/>
    </location>
</feature>
<dbReference type="OrthoDB" id="5357217at2759"/>
<feature type="compositionally biased region" description="Acidic residues" evidence="1">
    <location>
        <begin position="18"/>
        <end position="30"/>
    </location>
</feature>
<comment type="caution">
    <text evidence="2">The sequence shown here is derived from an EMBL/GenBank/DDBJ whole genome shotgun (WGS) entry which is preliminary data.</text>
</comment>
<gene>
    <name evidence="2" type="ORF">BP6252_12929</name>
</gene>
<proteinExistence type="predicted"/>
<keyword evidence="3" id="KW-1185">Reference proteome</keyword>
<feature type="compositionally biased region" description="Low complexity" evidence="1">
    <location>
        <begin position="383"/>
        <end position="399"/>
    </location>
</feature>
<organism evidence="2 3">
    <name type="scientific">Coleophoma cylindrospora</name>
    <dbReference type="NCBI Taxonomy" id="1849047"/>
    <lineage>
        <taxon>Eukaryota</taxon>
        <taxon>Fungi</taxon>
        <taxon>Dikarya</taxon>
        <taxon>Ascomycota</taxon>
        <taxon>Pezizomycotina</taxon>
        <taxon>Leotiomycetes</taxon>
        <taxon>Helotiales</taxon>
        <taxon>Dermateaceae</taxon>
        <taxon>Coleophoma</taxon>
    </lineage>
</organism>
<reference evidence="2 3" key="1">
    <citation type="journal article" date="2018" name="IMA Fungus">
        <title>IMA Genome-F 9: Draft genome sequence of Annulohypoxylon stygium, Aspergillus mulundensis, Berkeleyomyces basicola (syn. Thielaviopsis basicola), Ceratocystis smalleyi, two Cercospora beticola strains, Coleophoma cylindrospora, Fusarium fracticaudum, Phialophora cf. hyalina, and Morchella septimelata.</title>
        <authorList>
            <person name="Wingfield B.D."/>
            <person name="Bills G.F."/>
            <person name="Dong Y."/>
            <person name="Huang W."/>
            <person name="Nel W.J."/>
            <person name="Swalarsk-Parry B.S."/>
            <person name="Vaghefi N."/>
            <person name="Wilken P.M."/>
            <person name="An Z."/>
            <person name="de Beer Z.W."/>
            <person name="De Vos L."/>
            <person name="Chen L."/>
            <person name="Duong T.A."/>
            <person name="Gao Y."/>
            <person name="Hammerbacher A."/>
            <person name="Kikkert J.R."/>
            <person name="Li Y."/>
            <person name="Li H."/>
            <person name="Li K."/>
            <person name="Li Q."/>
            <person name="Liu X."/>
            <person name="Ma X."/>
            <person name="Naidoo K."/>
            <person name="Pethybridge S.J."/>
            <person name="Sun J."/>
            <person name="Steenkamp E.T."/>
            <person name="van der Nest M.A."/>
            <person name="van Wyk S."/>
            <person name="Wingfield M.J."/>
            <person name="Xiong C."/>
            <person name="Yue Q."/>
            <person name="Zhang X."/>
        </authorList>
    </citation>
    <scope>NUCLEOTIDE SEQUENCE [LARGE SCALE GENOMIC DNA]</scope>
    <source>
        <strain evidence="2 3">BP6252</strain>
    </source>
</reference>
<feature type="region of interest" description="Disordered" evidence="1">
    <location>
        <begin position="1"/>
        <end position="39"/>
    </location>
</feature>
<protein>
    <submittedName>
        <fullName evidence="2">Uncharacterized protein</fullName>
    </submittedName>
</protein>
<feature type="compositionally biased region" description="Polar residues" evidence="1">
    <location>
        <begin position="366"/>
        <end position="376"/>
    </location>
</feature>
<dbReference type="EMBL" id="PDLM01000016">
    <property type="protein sequence ID" value="RDW59842.1"/>
    <property type="molecule type" value="Genomic_DNA"/>
</dbReference>
<evidence type="ECO:0000313" key="3">
    <source>
        <dbReference type="Proteomes" id="UP000256645"/>
    </source>
</evidence>
<evidence type="ECO:0000313" key="2">
    <source>
        <dbReference type="EMBL" id="RDW59842.1"/>
    </source>
</evidence>
<feature type="region of interest" description="Disordered" evidence="1">
    <location>
        <begin position="366"/>
        <end position="432"/>
    </location>
</feature>
<feature type="compositionally biased region" description="Basic and acidic residues" evidence="1">
    <location>
        <begin position="335"/>
        <end position="348"/>
    </location>
</feature>